<sequence length="190" mass="20392">MSKYRKPAAAAMANQEVAQNQPNQPTLEELRAQLGPVALLVSNTIELTVITLGSLISGGLLGYLGGGILNIPSTLFDKTTNGVLSRISLLHSKAWGTCKQWGVLSASFSGFHNFVRMVRGDVDDGWNAVWGSALTGAFLNRGGGAQAMLQGAATYAGFTYFLDKFFASPSTQQQQQRATELMYTDIPLED</sequence>
<dbReference type="GO" id="GO:0008320">
    <property type="term" value="F:protein transmembrane transporter activity"/>
    <property type="evidence" value="ECO:0007669"/>
    <property type="project" value="UniProtKB-UniRule"/>
</dbReference>
<evidence type="ECO:0000256" key="8">
    <source>
        <dbReference type="RuleBase" id="RU367038"/>
    </source>
</evidence>
<keyword evidence="6 8" id="KW-0496">Mitochondrion</keyword>
<comment type="subunit">
    <text evidence="8">Component of the TIM22 complex.</text>
</comment>
<keyword evidence="10" id="KW-1185">Reference proteome</keyword>
<evidence type="ECO:0000256" key="2">
    <source>
        <dbReference type="ARBA" id="ARBA00008444"/>
    </source>
</evidence>
<keyword evidence="3" id="KW-0812">Transmembrane</keyword>
<dbReference type="PANTHER" id="PTHR14110:SF0">
    <property type="entry name" value="MITOCHONDRIAL IMPORT INNER MEMBRANE TRANSLOCASE SUBUNIT TIM22"/>
    <property type="match status" value="1"/>
</dbReference>
<dbReference type="AlphaFoldDB" id="A0ABD3NT62"/>
<evidence type="ECO:0000256" key="1">
    <source>
        <dbReference type="ARBA" id="ARBA00004448"/>
    </source>
</evidence>
<dbReference type="PANTHER" id="PTHR14110">
    <property type="entry name" value="MITOCHONDRIAL IMPORT INNER MEMBRANE TRANSLOCASE SUBUNIT TIM22"/>
    <property type="match status" value="1"/>
</dbReference>
<keyword evidence="5" id="KW-1133">Transmembrane helix</keyword>
<keyword evidence="8" id="KW-0811">Translocation</keyword>
<keyword evidence="7" id="KW-0472">Membrane</keyword>
<comment type="caution">
    <text evidence="9">The sequence shown here is derived from an EMBL/GenBank/DDBJ whole genome shotgun (WGS) entry which is preliminary data.</text>
</comment>
<organism evidence="9 10">
    <name type="scientific">Cyclotella cryptica</name>
    <dbReference type="NCBI Taxonomy" id="29204"/>
    <lineage>
        <taxon>Eukaryota</taxon>
        <taxon>Sar</taxon>
        <taxon>Stramenopiles</taxon>
        <taxon>Ochrophyta</taxon>
        <taxon>Bacillariophyta</taxon>
        <taxon>Coscinodiscophyceae</taxon>
        <taxon>Thalassiosirophycidae</taxon>
        <taxon>Stephanodiscales</taxon>
        <taxon>Stephanodiscaceae</taxon>
        <taxon>Cyclotella</taxon>
    </lineage>
</organism>
<evidence type="ECO:0000256" key="6">
    <source>
        <dbReference type="ARBA" id="ARBA00023128"/>
    </source>
</evidence>
<dbReference type="EMBL" id="JABMIG020000425">
    <property type="protein sequence ID" value="KAL3778634.1"/>
    <property type="molecule type" value="Genomic_DNA"/>
</dbReference>
<dbReference type="InterPro" id="IPR039175">
    <property type="entry name" value="TIM22"/>
</dbReference>
<protein>
    <recommendedName>
        <fullName evidence="8">Mitochondrial import inner membrane translocase subunit TIM22</fullName>
    </recommendedName>
</protein>
<dbReference type="GO" id="GO:0042721">
    <property type="term" value="C:TIM22 mitochondrial import inner membrane insertion complex"/>
    <property type="evidence" value="ECO:0007669"/>
    <property type="project" value="UniProtKB-UniRule"/>
</dbReference>
<evidence type="ECO:0000313" key="10">
    <source>
        <dbReference type="Proteomes" id="UP001516023"/>
    </source>
</evidence>
<dbReference type="Proteomes" id="UP001516023">
    <property type="component" value="Unassembled WGS sequence"/>
</dbReference>
<keyword evidence="8" id="KW-0813">Transport</keyword>
<dbReference type="GO" id="GO:0045039">
    <property type="term" value="P:protein insertion into mitochondrial inner membrane"/>
    <property type="evidence" value="ECO:0007669"/>
    <property type="project" value="UniProtKB-UniRule"/>
</dbReference>
<evidence type="ECO:0000256" key="5">
    <source>
        <dbReference type="ARBA" id="ARBA00022989"/>
    </source>
</evidence>
<keyword evidence="8" id="KW-0653">Protein transport</keyword>
<keyword evidence="4 8" id="KW-0999">Mitochondrion inner membrane</keyword>
<evidence type="ECO:0000256" key="7">
    <source>
        <dbReference type="ARBA" id="ARBA00023136"/>
    </source>
</evidence>
<dbReference type="Pfam" id="PF02466">
    <property type="entry name" value="Tim17"/>
    <property type="match status" value="1"/>
</dbReference>
<evidence type="ECO:0000256" key="4">
    <source>
        <dbReference type="ARBA" id="ARBA00022792"/>
    </source>
</evidence>
<comment type="function">
    <text evidence="8">Essential core component of the TIM22 complex, a complex that mediates the import and insertion of multi-pass transmembrane proteins into the mitochondrial inner membrane. In the TIM22 complex, it constitutes the voltage-activated and signal-gated channel. Forms a twin-pore translocase that uses the membrane potential as external driving force in 2 voltage-dependent steps.</text>
</comment>
<reference evidence="9 10" key="1">
    <citation type="journal article" date="2020" name="G3 (Bethesda)">
        <title>Improved Reference Genome for Cyclotella cryptica CCMP332, a Model for Cell Wall Morphogenesis, Salinity Adaptation, and Lipid Production in Diatoms (Bacillariophyta).</title>
        <authorList>
            <person name="Roberts W.R."/>
            <person name="Downey K.M."/>
            <person name="Ruck E.C."/>
            <person name="Traller J.C."/>
            <person name="Alverson A.J."/>
        </authorList>
    </citation>
    <scope>NUCLEOTIDE SEQUENCE [LARGE SCALE GENOMIC DNA]</scope>
    <source>
        <strain evidence="9 10">CCMP332</strain>
    </source>
</reference>
<comment type="subcellular location">
    <subcellularLocation>
        <location evidence="1 8">Mitochondrion inner membrane</location>
        <topology evidence="1 8">Multi-pass membrane protein</topology>
    </subcellularLocation>
</comment>
<name>A0ABD3NT62_9STRA</name>
<evidence type="ECO:0000313" key="9">
    <source>
        <dbReference type="EMBL" id="KAL3778634.1"/>
    </source>
</evidence>
<comment type="similarity">
    <text evidence="2 8">Belongs to the Tim17/Tim22/Tim23 family.</text>
</comment>
<accession>A0ABD3NT62</accession>
<evidence type="ECO:0000256" key="3">
    <source>
        <dbReference type="ARBA" id="ARBA00022692"/>
    </source>
</evidence>
<proteinExistence type="inferred from homology"/>
<gene>
    <name evidence="9" type="ORF">HJC23_001583</name>
</gene>